<comment type="pathway">
    <text evidence="1">Lipid metabolism; butanoate metabolism.</text>
</comment>
<evidence type="ECO:0000259" key="5">
    <source>
        <dbReference type="Pfam" id="PF02737"/>
    </source>
</evidence>
<evidence type="ECO:0000313" key="7">
    <source>
        <dbReference type="EMBL" id="MFC3764424.1"/>
    </source>
</evidence>
<evidence type="ECO:0000256" key="3">
    <source>
        <dbReference type="ARBA" id="ARBA00023002"/>
    </source>
</evidence>
<evidence type="ECO:0000256" key="2">
    <source>
        <dbReference type="ARBA" id="ARBA00009463"/>
    </source>
</evidence>
<dbReference type="InterPro" id="IPR006108">
    <property type="entry name" value="3HC_DH_C"/>
</dbReference>
<dbReference type="Gene3D" id="1.10.1040.50">
    <property type="match status" value="1"/>
</dbReference>
<evidence type="ECO:0000256" key="1">
    <source>
        <dbReference type="ARBA" id="ARBA00005086"/>
    </source>
</evidence>
<dbReference type="PANTHER" id="PTHR48075:SF5">
    <property type="entry name" value="3-HYDROXYBUTYRYL-COA DEHYDROGENASE"/>
    <property type="match status" value="1"/>
</dbReference>
<protein>
    <submittedName>
        <fullName evidence="7">3-hydroxyacyl-CoA dehydrogenase</fullName>
        <ecNumber evidence="7">1.1.1.35</ecNumber>
    </submittedName>
</protein>
<dbReference type="InterPro" id="IPR006176">
    <property type="entry name" value="3-OHacyl-CoA_DH_NAD-bd"/>
</dbReference>
<keyword evidence="3 7" id="KW-0560">Oxidoreductase</keyword>
<dbReference type="Pfam" id="PF18321">
    <property type="entry name" value="3HCDH_RFF"/>
    <property type="match status" value="1"/>
</dbReference>
<dbReference type="PANTHER" id="PTHR48075">
    <property type="entry name" value="3-HYDROXYACYL-COA DEHYDROGENASE FAMILY PROTEIN"/>
    <property type="match status" value="1"/>
</dbReference>
<dbReference type="GO" id="GO:0003857">
    <property type="term" value="F:(3S)-3-hydroxyacyl-CoA dehydrogenase (NAD+) activity"/>
    <property type="evidence" value="ECO:0007669"/>
    <property type="project" value="UniProtKB-EC"/>
</dbReference>
<reference evidence="8" key="1">
    <citation type="journal article" date="2019" name="Int. J. Syst. Evol. Microbiol.">
        <title>The Global Catalogue of Microorganisms (GCM) 10K type strain sequencing project: providing services to taxonomists for standard genome sequencing and annotation.</title>
        <authorList>
            <consortium name="The Broad Institute Genomics Platform"/>
            <consortium name="The Broad Institute Genome Sequencing Center for Infectious Disease"/>
            <person name="Wu L."/>
            <person name="Ma J."/>
        </authorList>
    </citation>
    <scope>NUCLEOTIDE SEQUENCE [LARGE SCALE GENOMIC DNA]</scope>
    <source>
        <strain evidence="8">CGMCC 4.7241</strain>
    </source>
</reference>
<evidence type="ECO:0000259" key="6">
    <source>
        <dbReference type="Pfam" id="PF18321"/>
    </source>
</evidence>
<dbReference type="SUPFAM" id="SSF51735">
    <property type="entry name" value="NAD(P)-binding Rossmann-fold domains"/>
    <property type="match status" value="1"/>
</dbReference>
<feature type="domain" description="3-hydroxyacyl-CoA dehydrogenase C-terminal" evidence="4">
    <location>
        <begin position="429"/>
        <end position="513"/>
    </location>
</feature>
<dbReference type="InterPro" id="IPR008927">
    <property type="entry name" value="6-PGluconate_DH-like_C_sf"/>
</dbReference>
<dbReference type="InterPro" id="IPR013328">
    <property type="entry name" value="6PGD_dom2"/>
</dbReference>
<dbReference type="PROSITE" id="PS00067">
    <property type="entry name" value="3HCDH"/>
    <property type="match status" value="1"/>
</dbReference>
<keyword evidence="8" id="KW-1185">Reference proteome</keyword>
<dbReference type="InterPro" id="IPR036291">
    <property type="entry name" value="NAD(P)-bd_dom_sf"/>
</dbReference>
<evidence type="ECO:0000259" key="4">
    <source>
        <dbReference type="Pfam" id="PF00725"/>
    </source>
</evidence>
<dbReference type="Gene3D" id="1.10.1040.10">
    <property type="entry name" value="N-(1-d-carboxylethyl)-l-norvaline Dehydrogenase, domain 2"/>
    <property type="match status" value="1"/>
</dbReference>
<dbReference type="RefSeq" id="WP_205115488.1">
    <property type="nucleotide sequence ID" value="NZ_JAFBCM010000001.1"/>
</dbReference>
<feature type="domain" description="3-hydroxybutyryl-CoA dehydrogenase reduced Rossmann-fold" evidence="6">
    <location>
        <begin position="377"/>
        <end position="428"/>
    </location>
</feature>
<evidence type="ECO:0000313" key="8">
    <source>
        <dbReference type="Proteomes" id="UP001595699"/>
    </source>
</evidence>
<proteinExistence type="inferred from homology"/>
<gene>
    <name evidence="7" type="ORF">ACFOUW_26550</name>
</gene>
<dbReference type="NCBIfam" id="NF006124">
    <property type="entry name" value="PRK08268.1"/>
    <property type="match status" value="1"/>
</dbReference>
<comment type="similarity">
    <text evidence="2">Belongs to the 3-hydroxyacyl-CoA dehydrogenase family.</text>
</comment>
<dbReference type="InterPro" id="IPR006180">
    <property type="entry name" value="3-OHacyl-CoA_DH_CS"/>
</dbReference>
<dbReference type="Pfam" id="PF00725">
    <property type="entry name" value="3HCDH"/>
    <property type="match status" value="2"/>
</dbReference>
<dbReference type="EMBL" id="JBHRZH010000023">
    <property type="protein sequence ID" value="MFC3764424.1"/>
    <property type="molecule type" value="Genomic_DNA"/>
</dbReference>
<dbReference type="SUPFAM" id="SSF48179">
    <property type="entry name" value="6-phosphogluconate dehydrogenase C-terminal domain-like"/>
    <property type="match status" value="2"/>
</dbReference>
<dbReference type="EC" id="1.1.1.35" evidence="7"/>
<organism evidence="7 8">
    <name type="scientific">Tenggerimyces flavus</name>
    <dbReference type="NCBI Taxonomy" id="1708749"/>
    <lineage>
        <taxon>Bacteria</taxon>
        <taxon>Bacillati</taxon>
        <taxon>Actinomycetota</taxon>
        <taxon>Actinomycetes</taxon>
        <taxon>Propionibacteriales</taxon>
        <taxon>Nocardioidaceae</taxon>
        <taxon>Tenggerimyces</taxon>
    </lineage>
</organism>
<sequence length="521" mass="54310">MPGHALAPSVPIGVVGAGTMGSGIAQVAAVAGHEVRLYDVLPGAAASAIERIHGHVDRMVAKDRLTAPDGDAAKARLRPVQALADLAGCGLVIEAALEELSVKRELFTELEKVCGDDAVLASNTSTFSITAIAAGLQRPERVVGMHFFNPAPLMALVEVPAGAATSEAVAEQVFDTATAWGKTPVRCTSTPGFVVNRVARPFYGEALQVLEDGAADCATIDAVLRESGGFRMGSFELADLVGNDVNLAVGRSVWEQTFGDPRYAPSTRQQALVDAGWMGRKSGRGWYTYDDESPEPATEQPRPAPERVVYHGGFATCYGLLDRIVAGGVSVERYLTGASGARNGSDDFDPSEIAYGVELPSGGLVIETTGEPVSMDGDAVSLDWVGDAANATRVCLAPSDACEPNTLAEAIGLFQAASLAVTVIDDVPGLVVARTVSMLVNEAVDLVARGEAAAADVDTAMRLGTGYPRGPLAWGDEVGAGLVVDVLTELARAYPSGRYRPSPMLIRAARAGRPLVSLARR</sequence>
<feature type="domain" description="3-hydroxyacyl-CoA dehydrogenase C-terminal" evidence="4">
    <location>
        <begin position="192"/>
        <end position="289"/>
    </location>
</feature>
<comment type="caution">
    <text evidence="7">The sequence shown here is derived from an EMBL/GenBank/DDBJ whole genome shotgun (WGS) entry which is preliminary data.</text>
</comment>
<feature type="domain" description="3-hydroxyacyl-CoA dehydrogenase NAD binding" evidence="5">
    <location>
        <begin position="12"/>
        <end position="188"/>
    </location>
</feature>
<dbReference type="Gene3D" id="3.40.50.720">
    <property type="entry name" value="NAD(P)-binding Rossmann-like Domain"/>
    <property type="match status" value="1"/>
</dbReference>
<dbReference type="Pfam" id="PF02737">
    <property type="entry name" value="3HCDH_N"/>
    <property type="match status" value="1"/>
</dbReference>
<dbReference type="InterPro" id="IPR041040">
    <property type="entry name" value="3HCDH_RFF"/>
</dbReference>
<accession>A0ABV7YKD3</accession>
<dbReference type="Proteomes" id="UP001595699">
    <property type="component" value="Unassembled WGS sequence"/>
</dbReference>
<name>A0ABV7YKD3_9ACTN</name>